<dbReference type="AlphaFoldDB" id="A0A318YPF1"/>
<gene>
    <name evidence="1" type="ORF">BO87DRAFT_424159</name>
</gene>
<dbReference type="Proteomes" id="UP000247647">
    <property type="component" value="Unassembled WGS sequence"/>
</dbReference>
<protein>
    <submittedName>
        <fullName evidence="1">Uncharacterized protein</fullName>
    </submittedName>
</protein>
<name>A0A318YPF1_ASPNB</name>
<reference evidence="1" key="1">
    <citation type="submission" date="2016-12" db="EMBL/GenBank/DDBJ databases">
        <title>The genomes of Aspergillus section Nigri reveals drivers in fungal speciation.</title>
        <authorList>
            <consortium name="DOE Joint Genome Institute"/>
            <person name="Vesth T.C."/>
            <person name="Nybo J."/>
            <person name="Theobald S."/>
            <person name="Brandl J."/>
            <person name="Frisvad J.C."/>
            <person name="Nielsen K.F."/>
            <person name="Lyhne E.K."/>
            <person name="Kogle M.E."/>
            <person name="Kuo A."/>
            <person name="Riley R."/>
            <person name="Clum A."/>
            <person name="Nolan M."/>
            <person name="Lipzen A."/>
            <person name="Salamov A."/>
            <person name="Henrissat B."/>
            <person name="Wiebenga A."/>
            <person name="De Vries R.P."/>
            <person name="Grigoriev I.V."/>
            <person name="Mortensen U.H."/>
            <person name="Andersen M.R."/>
            <person name="Baker S.E."/>
        </authorList>
    </citation>
    <scope>NUCLEOTIDE SEQUENCE [LARGE SCALE GENOMIC DNA]</scope>
    <source>
        <strain evidence="1">CBS 115656</strain>
    </source>
</reference>
<proteinExistence type="predicted"/>
<dbReference type="EMBL" id="KZ821453">
    <property type="protein sequence ID" value="PYH36521.1"/>
    <property type="molecule type" value="Genomic_DNA"/>
</dbReference>
<evidence type="ECO:0000313" key="2">
    <source>
        <dbReference type="Proteomes" id="UP000247647"/>
    </source>
</evidence>
<evidence type="ECO:0000313" key="1">
    <source>
        <dbReference type="EMBL" id="PYH36521.1"/>
    </source>
</evidence>
<keyword evidence="2" id="KW-1185">Reference proteome</keyword>
<dbReference type="RefSeq" id="XP_025481999.1">
    <property type="nucleotide sequence ID" value="XM_025627211.1"/>
</dbReference>
<accession>A0A318YPF1</accession>
<organism evidence="1 2">
    <name type="scientific">Aspergillus neoniger (strain CBS 115656)</name>
    <dbReference type="NCBI Taxonomy" id="1448310"/>
    <lineage>
        <taxon>Eukaryota</taxon>
        <taxon>Fungi</taxon>
        <taxon>Dikarya</taxon>
        <taxon>Ascomycota</taxon>
        <taxon>Pezizomycotina</taxon>
        <taxon>Eurotiomycetes</taxon>
        <taxon>Eurotiomycetidae</taxon>
        <taxon>Eurotiales</taxon>
        <taxon>Aspergillaceae</taxon>
        <taxon>Aspergillus</taxon>
        <taxon>Aspergillus subgen. Circumdati</taxon>
    </lineage>
</organism>
<sequence>MSAEHPAVLQDFLPGEGSSSSLVENAAGLRSRFYVRCPFHTPVSGYRGVKIPRHWCLALQFESSSHSQLHRRDRQDVIRSSLKLSIVFWERPEQDGGMFTTFNPEAYAEAAPQSHIQAVTKTVHGLRLYLSPYLVEATEGGGLLMAGYERWLISYTLSTM</sequence>
<dbReference type="GeneID" id="37129667"/>